<reference evidence="2 4" key="2">
    <citation type="journal article" date="2020" name="Int. J. Syst. Evol. Microbiol.">
        <title>Vagococcus xieshaowenii sp. nov., isolated from snow finch (Montifringilla taczanowskii) cloacal content.</title>
        <authorList>
            <person name="Ge Y."/>
            <person name="Yang J."/>
            <person name="Lai X.H."/>
            <person name="Zhang G."/>
            <person name="Jin D."/>
            <person name="Lu S."/>
            <person name="Wang B."/>
            <person name="Huang Y."/>
            <person name="Huang Y."/>
            <person name="Ren Z."/>
            <person name="Zhang X."/>
            <person name="Xu J."/>
        </authorList>
    </citation>
    <scope>NUCLEOTIDE SEQUENCE [LARGE SCALE GENOMIC DNA]</scope>
    <source>
        <strain evidence="4">personal::cf-49</strain>
        <strain evidence="2">Personal::cf-49</strain>
    </source>
</reference>
<keyword evidence="4" id="KW-1185">Reference proteome</keyword>
<sequence length="194" mass="22601">MESLPTNHKEVIVIESLPTDYKDVRLIDILQDYECNFHGKTCLIRTNYSELKEFKVAFFIDGLPHLLGLHYVSKNKSGTKILDEIRRYKMTSSSIMKHHNFGPQDIKNRIMLYSFLYEVFLDQSVKVCIPMDHANPNPMKLDCVFTRMGTKEEIVLGLKRAKEDGIFKPATLHSNKKAKYTLMKRSKVISIEWE</sequence>
<protein>
    <recommendedName>
        <fullName evidence="1">Phage-Barnase-EndoU-ColicinE5/D-RelE like nuclease 4 domain-containing protein</fullName>
    </recommendedName>
</protein>
<accession>A0AAJ5JR11</accession>
<dbReference type="InterPro" id="IPR041420">
    <property type="entry name" value="PBECR4"/>
</dbReference>
<dbReference type="Proteomes" id="UP000296883">
    <property type="component" value="Chromosome"/>
</dbReference>
<dbReference type="Proteomes" id="UP000297725">
    <property type="component" value="Unassembled WGS sequence"/>
</dbReference>
<dbReference type="EMBL" id="SRHU01000002">
    <property type="protein sequence ID" value="TFZ43307.1"/>
    <property type="molecule type" value="Genomic_DNA"/>
</dbReference>
<evidence type="ECO:0000313" key="3">
    <source>
        <dbReference type="EMBL" id="TFZ43307.1"/>
    </source>
</evidence>
<dbReference type="Pfam" id="PF18813">
    <property type="entry name" value="PBECR4"/>
    <property type="match status" value="1"/>
</dbReference>
<reference evidence="3 5" key="1">
    <citation type="submission" date="2019-03" db="EMBL/GenBank/DDBJ databases">
        <title>Vagococcus sp. was isolated fron gut of Carduelis flavirostris.</title>
        <authorList>
            <person name="Ge Y."/>
        </authorList>
    </citation>
    <scope>NUCLEOTIDE SEQUENCE [LARGE SCALE GENOMIC DNA]</scope>
    <source>
        <strain evidence="3 5">CF-210</strain>
    </source>
</reference>
<feature type="domain" description="Phage-Barnase-EndoU-ColicinE5/D-RelE like nuclease 4" evidence="1">
    <location>
        <begin position="26"/>
        <end position="187"/>
    </location>
</feature>
<dbReference type="AlphaFoldDB" id="A0AAJ5JR11"/>
<organism evidence="3 5">
    <name type="scientific">Vagococcus xieshaowenii</name>
    <dbReference type="NCBI Taxonomy" id="2562451"/>
    <lineage>
        <taxon>Bacteria</taxon>
        <taxon>Bacillati</taxon>
        <taxon>Bacillota</taxon>
        <taxon>Bacilli</taxon>
        <taxon>Lactobacillales</taxon>
        <taxon>Enterococcaceae</taxon>
        <taxon>Vagococcus</taxon>
    </lineage>
</organism>
<gene>
    <name evidence="3" type="ORF">E4031_00355</name>
    <name evidence="2" type="ORF">E4Z98_05985</name>
</gene>
<evidence type="ECO:0000313" key="5">
    <source>
        <dbReference type="Proteomes" id="UP000297725"/>
    </source>
</evidence>
<evidence type="ECO:0000313" key="2">
    <source>
        <dbReference type="EMBL" id="QCA28889.1"/>
    </source>
</evidence>
<name>A0AAJ5JR11_9ENTE</name>
<dbReference type="RefSeq" id="WP_135253341.1">
    <property type="nucleotide sequence ID" value="NZ_CP038865.1"/>
</dbReference>
<dbReference type="EMBL" id="CP038865">
    <property type="protein sequence ID" value="QCA28889.1"/>
    <property type="molecule type" value="Genomic_DNA"/>
</dbReference>
<evidence type="ECO:0000313" key="4">
    <source>
        <dbReference type="Proteomes" id="UP000296883"/>
    </source>
</evidence>
<proteinExistence type="predicted"/>
<evidence type="ECO:0000259" key="1">
    <source>
        <dbReference type="Pfam" id="PF18813"/>
    </source>
</evidence>